<dbReference type="InterPro" id="IPR024688">
    <property type="entry name" value="Mac_dom"/>
</dbReference>
<keyword evidence="2 5" id="KW-0808">Transferase</keyword>
<protein>
    <recommendedName>
        <fullName evidence="5">Acetyltransferase</fullName>
        <ecNumber evidence="5">2.3.1.-</ecNumber>
    </recommendedName>
</protein>
<dbReference type="STRING" id="284581.AMD01_05295"/>
<evidence type="ECO:0000256" key="2">
    <source>
        <dbReference type="ARBA" id="ARBA00022679"/>
    </source>
</evidence>
<dbReference type="PATRIC" id="fig|284581.3.peg.4437"/>
<dbReference type="PANTHER" id="PTHR43017:SF1">
    <property type="entry name" value="ACETYLTRANSFERASE YJL218W-RELATED"/>
    <property type="match status" value="1"/>
</dbReference>
<dbReference type="Proteomes" id="UP000037558">
    <property type="component" value="Unassembled WGS sequence"/>
</dbReference>
<reference evidence="8" key="1">
    <citation type="submission" date="2015-08" db="EMBL/GenBank/DDBJ databases">
        <title>Fjat-14210 dsm16467.</title>
        <authorList>
            <person name="Liu B."/>
            <person name="Wang J."/>
            <person name="Zhu Y."/>
            <person name="Liu G."/>
            <person name="Chen Q."/>
            <person name="Chen Z."/>
            <person name="Lan J."/>
            <person name="Che J."/>
            <person name="Ge C."/>
            <person name="Shi H."/>
            <person name="Pan Z."/>
            <person name="Liu X."/>
        </authorList>
    </citation>
    <scope>NUCLEOTIDE SEQUENCE [LARGE SCALE GENOMIC DNA]</scope>
    <source>
        <strain evidence="8">DSM 16467</strain>
    </source>
</reference>
<dbReference type="InterPro" id="IPR001451">
    <property type="entry name" value="Hexapep"/>
</dbReference>
<dbReference type="InterPro" id="IPR018357">
    <property type="entry name" value="Hexapep_transf_CS"/>
</dbReference>
<sequence>MTEKEKMLAGEPYDARDEELLNTYHRAKDLLEAYTQTNSRDGEKKFEILTKLFGYAGKGLWIEKPFFCDYGENISIDENTFVNYNCVFLDDNKITIGRNVLIAPNVQIYTASHPLRAEERINEGDPSQAPYKTFTKPVTIGDNVWIGGSAVILPGVTIGDNAVIGAGSVVTKSIPSNCVAVGNPCRVVQENL</sequence>
<dbReference type="GO" id="GO:0008870">
    <property type="term" value="F:galactoside O-acetyltransferase activity"/>
    <property type="evidence" value="ECO:0007669"/>
    <property type="project" value="TreeGrafter"/>
</dbReference>
<feature type="domain" description="Maltose/galactoside acetyltransferase" evidence="6">
    <location>
        <begin position="4"/>
        <end position="58"/>
    </location>
</feature>
<dbReference type="EMBL" id="LILC01000007">
    <property type="protein sequence ID" value="KOO47464.1"/>
    <property type="molecule type" value="Genomic_DNA"/>
</dbReference>
<evidence type="ECO:0000259" key="6">
    <source>
        <dbReference type="SMART" id="SM01266"/>
    </source>
</evidence>
<dbReference type="Gene3D" id="2.160.10.10">
    <property type="entry name" value="Hexapeptide repeat proteins"/>
    <property type="match status" value="1"/>
</dbReference>
<accession>A0A0M0L8W8</accession>
<proteinExistence type="inferred from homology"/>
<dbReference type="CDD" id="cd03357">
    <property type="entry name" value="LbH_MAT_GAT"/>
    <property type="match status" value="1"/>
</dbReference>
<keyword evidence="3" id="KW-0677">Repeat</keyword>
<dbReference type="Pfam" id="PF00132">
    <property type="entry name" value="Hexapep"/>
    <property type="match status" value="1"/>
</dbReference>
<dbReference type="EC" id="2.3.1.-" evidence="5"/>
<comment type="similarity">
    <text evidence="1 5">Belongs to the transferase hexapeptide repeat family.</text>
</comment>
<evidence type="ECO:0000313" key="8">
    <source>
        <dbReference type="Proteomes" id="UP000037558"/>
    </source>
</evidence>
<dbReference type="PANTHER" id="PTHR43017">
    <property type="entry name" value="GALACTOSIDE O-ACETYLTRANSFERASE"/>
    <property type="match status" value="1"/>
</dbReference>
<dbReference type="OrthoDB" id="9812571at2"/>
<dbReference type="InterPro" id="IPR011004">
    <property type="entry name" value="Trimer_LpxA-like_sf"/>
</dbReference>
<dbReference type="FunFam" id="2.160.10.10:FF:000008">
    <property type="entry name" value="Maltose O-acetyltransferase"/>
    <property type="match status" value="1"/>
</dbReference>
<evidence type="ECO:0000256" key="3">
    <source>
        <dbReference type="ARBA" id="ARBA00022737"/>
    </source>
</evidence>
<dbReference type="AlphaFoldDB" id="A0A0M0L8W8"/>
<dbReference type="SMART" id="SM01266">
    <property type="entry name" value="Mac"/>
    <property type="match status" value="1"/>
</dbReference>
<dbReference type="InterPro" id="IPR039369">
    <property type="entry name" value="LacA-like"/>
</dbReference>
<organism evidence="7 8">
    <name type="scientific">Priestia koreensis</name>
    <dbReference type="NCBI Taxonomy" id="284581"/>
    <lineage>
        <taxon>Bacteria</taxon>
        <taxon>Bacillati</taxon>
        <taxon>Bacillota</taxon>
        <taxon>Bacilli</taxon>
        <taxon>Bacillales</taxon>
        <taxon>Bacillaceae</taxon>
        <taxon>Priestia</taxon>
    </lineage>
</organism>
<evidence type="ECO:0000256" key="1">
    <source>
        <dbReference type="ARBA" id="ARBA00007274"/>
    </source>
</evidence>
<dbReference type="SUPFAM" id="SSF51161">
    <property type="entry name" value="Trimeric LpxA-like enzymes"/>
    <property type="match status" value="1"/>
</dbReference>
<dbReference type="PROSITE" id="PS00101">
    <property type="entry name" value="HEXAPEP_TRANSFERASES"/>
    <property type="match status" value="1"/>
</dbReference>
<evidence type="ECO:0000256" key="4">
    <source>
        <dbReference type="ARBA" id="ARBA00023315"/>
    </source>
</evidence>
<name>A0A0M0L8W8_9BACI</name>
<dbReference type="Pfam" id="PF12464">
    <property type="entry name" value="Mac"/>
    <property type="match status" value="1"/>
</dbReference>
<comment type="caution">
    <text evidence="7">The sequence shown here is derived from an EMBL/GenBank/DDBJ whole genome shotgun (WGS) entry which is preliminary data.</text>
</comment>
<gene>
    <name evidence="7" type="ORF">AMD01_05295</name>
</gene>
<keyword evidence="8" id="KW-1185">Reference proteome</keyword>
<keyword evidence="4 5" id="KW-0012">Acyltransferase</keyword>
<evidence type="ECO:0000256" key="5">
    <source>
        <dbReference type="RuleBase" id="RU367021"/>
    </source>
</evidence>
<evidence type="ECO:0000313" key="7">
    <source>
        <dbReference type="EMBL" id="KOO47464.1"/>
    </source>
</evidence>